<dbReference type="GO" id="GO:0005829">
    <property type="term" value="C:cytosol"/>
    <property type="evidence" value="ECO:0007669"/>
    <property type="project" value="EnsemblFungi"/>
</dbReference>
<gene>
    <name evidence="8" type="ORF">BCR36DRAFT_342864</name>
</gene>
<keyword evidence="4 6" id="KW-0067">ATP-binding</keyword>
<dbReference type="HAMAP" id="MF_00185">
    <property type="entry name" value="IPP_trans"/>
    <property type="match status" value="1"/>
</dbReference>
<dbReference type="InterPro" id="IPR018022">
    <property type="entry name" value="IPT"/>
</dbReference>
<dbReference type="InterPro" id="IPR039657">
    <property type="entry name" value="Dimethylallyltransferase"/>
</dbReference>
<keyword evidence="3 6" id="KW-0547">Nucleotide-binding</keyword>
<name>A0A1Y1VKV9_9FUNG</name>
<dbReference type="AlphaFoldDB" id="A0A1Y1VKV9"/>
<dbReference type="PANTHER" id="PTHR11088:SF89">
    <property type="entry name" value="TRNA DIMETHYLALLYLTRANSFERASE"/>
    <property type="match status" value="1"/>
</dbReference>
<evidence type="ECO:0000256" key="3">
    <source>
        <dbReference type="ARBA" id="ARBA00022741"/>
    </source>
</evidence>
<feature type="compositionally biased region" description="Basic residues" evidence="7">
    <location>
        <begin position="441"/>
        <end position="461"/>
    </location>
</feature>
<keyword evidence="2 6" id="KW-0808">Transferase</keyword>
<feature type="region of interest" description="Disordered" evidence="7">
    <location>
        <begin position="439"/>
        <end position="461"/>
    </location>
</feature>
<dbReference type="OrthoDB" id="775260at2759"/>
<evidence type="ECO:0000256" key="6">
    <source>
        <dbReference type="RuleBase" id="RU003785"/>
    </source>
</evidence>
<protein>
    <recommendedName>
        <fullName evidence="5">tRNA dimethylallyltransferase</fullName>
        <ecNumber evidence="5">2.5.1.75</ecNumber>
    </recommendedName>
</protein>
<reference evidence="8 9" key="1">
    <citation type="submission" date="2016-08" db="EMBL/GenBank/DDBJ databases">
        <title>Genomes of anaerobic fungi encode conserved fungal cellulosomes for biomass hydrolysis.</title>
        <authorList>
            <consortium name="DOE Joint Genome Institute"/>
            <person name="Haitjema C.H."/>
            <person name="Gilmore S.P."/>
            <person name="Henske J.K."/>
            <person name="Solomon K.V."/>
            <person name="De Groot R."/>
            <person name="Kuo A."/>
            <person name="Mondo S.J."/>
            <person name="Salamov A.A."/>
            <person name="Labutti K."/>
            <person name="Zhao Z."/>
            <person name="Chiniquy J."/>
            <person name="Barry K."/>
            <person name="Brewer H.M."/>
            <person name="Purvine S.O."/>
            <person name="Wright A.T."/>
            <person name="Boxma B."/>
            <person name="Van Alen T."/>
            <person name="Hackstein J.H."/>
            <person name="Baker S.E."/>
            <person name="Grigoriev I.V."/>
            <person name="O'Malley M.A."/>
        </authorList>
    </citation>
    <scope>NUCLEOTIDE SEQUENCE [LARGE SCALE GENOMIC DNA]</scope>
    <source>
        <strain evidence="9">finn</strain>
    </source>
</reference>
<dbReference type="SUPFAM" id="SSF52540">
    <property type="entry name" value="P-loop containing nucleoside triphosphate hydrolases"/>
    <property type="match status" value="1"/>
</dbReference>
<dbReference type="GO" id="GO:0005739">
    <property type="term" value="C:mitochondrion"/>
    <property type="evidence" value="ECO:0007669"/>
    <property type="project" value="EnsemblFungi"/>
</dbReference>
<dbReference type="GO" id="GO:0000049">
    <property type="term" value="F:tRNA binding"/>
    <property type="evidence" value="ECO:0007669"/>
    <property type="project" value="EnsemblFungi"/>
</dbReference>
<dbReference type="Gene3D" id="3.40.50.300">
    <property type="entry name" value="P-loop containing nucleotide triphosphate hydrolases"/>
    <property type="match status" value="1"/>
</dbReference>
<comment type="catalytic activity">
    <reaction evidence="5">
        <text>adenosine(37) in tRNA + dimethylallyl diphosphate = N(6)-dimethylallyladenosine(37) in tRNA + diphosphate</text>
        <dbReference type="Rhea" id="RHEA:26482"/>
        <dbReference type="Rhea" id="RHEA-COMP:10162"/>
        <dbReference type="Rhea" id="RHEA-COMP:10375"/>
        <dbReference type="ChEBI" id="CHEBI:33019"/>
        <dbReference type="ChEBI" id="CHEBI:57623"/>
        <dbReference type="ChEBI" id="CHEBI:74411"/>
        <dbReference type="ChEBI" id="CHEBI:74415"/>
        <dbReference type="EC" id="2.5.1.75"/>
    </reaction>
</comment>
<sequence>MLDNNIVVVILGTTGVGKTKLSIELCQKFNGEIINADALQVYQGLDIITNKATEEERQSIPHHIFNFLEPSKEYSVTEFVEDAIHKINDIHSKNKIPIIIGGTHYYIQSLLFNNLLVSDTDNHQEKGLKSEEINMDHLTLIKNFLNKPEVTKEEIYSLLEKVDPDTAKIRHPNDERRNRRSLEIYLDKKIPHSKIIENQKLYGSKQSFRYRTCCFWLYSEQDILNKRLDDRVDTMIQRGLFDEIKEMKKYYDILSKENDNICTRGIFQAIGFKEFDPYLKQLNENKDQEDSKELEKLKNSCIEKMKNATKRYSRKQISWIKNKFLPRFIEESLDVHQARLYILDISDVSQWNEAVSEISNSELTKFIKKEITLDPREVNSTAKNIYHEIEMPLDPKSKDTAQLRKRQHASQWEKYECDVCLNSEKKPRILNGLIEWENHKNSRSHRQNVKRQRKSQMKKKE</sequence>
<dbReference type="NCBIfam" id="TIGR00174">
    <property type="entry name" value="miaA"/>
    <property type="match status" value="1"/>
</dbReference>
<dbReference type="GO" id="GO:0052381">
    <property type="term" value="F:tRNA dimethylallyltransferase activity"/>
    <property type="evidence" value="ECO:0007669"/>
    <property type="project" value="UniProtKB-EC"/>
</dbReference>
<dbReference type="Gene3D" id="1.10.20.140">
    <property type="match status" value="1"/>
</dbReference>
<dbReference type="GO" id="GO:0005730">
    <property type="term" value="C:nucleolus"/>
    <property type="evidence" value="ECO:0007669"/>
    <property type="project" value="EnsemblFungi"/>
</dbReference>
<dbReference type="STRING" id="1754191.A0A1Y1VKV9"/>
<proteinExistence type="inferred from homology"/>
<evidence type="ECO:0000256" key="2">
    <source>
        <dbReference type="ARBA" id="ARBA00022679"/>
    </source>
</evidence>
<evidence type="ECO:0000256" key="5">
    <source>
        <dbReference type="RuleBase" id="RU003783"/>
    </source>
</evidence>
<dbReference type="PANTHER" id="PTHR11088">
    <property type="entry name" value="TRNA DIMETHYLALLYLTRANSFERASE"/>
    <property type="match status" value="1"/>
</dbReference>
<dbReference type="GO" id="GO:0006400">
    <property type="term" value="P:tRNA modification"/>
    <property type="evidence" value="ECO:0007669"/>
    <property type="project" value="EnsemblFungi"/>
</dbReference>
<comment type="similarity">
    <text evidence="1 6">Belongs to the IPP transferase family.</text>
</comment>
<dbReference type="EC" id="2.5.1.75" evidence="5"/>
<evidence type="ECO:0000313" key="8">
    <source>
        <dbReference type="EMBL" id="ORX59109.1"/>
    </source>
</evidence>
<dbReference type="Pfam" id="PF01715">
    <property type="entry name" value="IPPT"/>
    <property type="match status" value="1"/>
</dbReference>
<organism evidence="8 9">
    <name type="scientific">Piromyces finnis</name>
    <dbReference type="NCBI Taxonomy" id="1754191"/>
    <lineage>
        <taxon>Eukaryota</taxon>
        <taxon>Fungi</taxon>
        <taxon>Fungi incertae sedis</taxon>
        <taxon>Chytridiomycota</taxon>
        <taxon>Chytridiomycota incertae sedis</taxon>
        <taxon>Neocallimastigomycetes</taxon>
        <taxon>Neocallimastigales</taxon>
        <taxon>Neocallimastigaceae</taxon>
        <taxon>Piromyces</taxon>
    </lineage>
</organism>
<dbReference type="EMBL" id="MCFH01000003">
    <property type="protein sequence ID" value="ORX59109.1"/>
    <property type="molecule type" value="Genomic_DNA"/>
</dbReference>
<dbReference type="InterPro" id="IPR027417">
    <property type="entry name" value="P-loop_NTPase"/>
</dbReference>
<accession>A0A1Y1VKV9</accession>
<keyword evidence="9" id="KW-1185">Reference proteome</keyword>
<evidence type="ECO:0000256" key="7">
    <source>
        <dbReference type="SAM" id="MobiDB-lite"/>
    </source>
</evidence>
<evidence type="ECO:0000256" key="1">
    <source>
        <dbReference type="ARBA" id="ARBA00005842"/>
    </source>
</evidence>
<dbReference type="Gene3D" id="3.30.160.60">
    <property type="entry name" value="Classic Zinc Finger"/>
    <property type="match status" value="1"/>
</dbReference>
<keyword evidence="5" id="KW-0819">tRNA processing</keyword>
<comment type="caution">
    <text evidence="8">The sequence shown here is derived from an EMBL/GenBank/DDBJ whole genome shotgun (WGS) entry which is preliminary data.</text>
</comment>
<dbReference type="GO" id="GO:0005524">
    <property type="term" value="F:ATP binding"/>
    <property type="evidence" value="ECO:0007669"/>
    <property type="project" value="UniProtKB-KW"/>
</dbReference>
<dbReference type="Proteomes" id="UP000193719">
    <property type="component" value="Unassembled WGS sequence"/>
</dbReference>
<evidence type="ECO:0000313" key="9">
    <source>
        <dbReference type="Proteomes" id="UP000193719"/>
    </source>
</evidence>
<evidence type="ECO:0000256" key="4">
    <source>
        <dbReference type="ARBA" id="ARBA00022840"/>
    </source>
</evidence>
<reference evidence="8 9" key="2">
    <citation type="submission" date="2016-08" db="EMBL/GenBank/DDBJ databases">
        <title>Pervasive Adenine N6-methylation of Active Genes in Fungi.</title>
        <authorList>
            <consortium name="DOE Joint Genome Institute"/>
            <person name="Mondo S.J."/>
            <person name="Dannebaum R.O."/>
            <person name="Kuo R.C."/>
            <person name="Labutti K."/>
            <person name="Haridas S."/>
            <person name="Kuo A."/>
            <person name="Salamov A."/>
            <person name="Ahrendt S.R."/>
            <person name="Lipzen A."/>
            <person name="Sullivan W."/>
            <person name="Andreopoulos W.B."/>
            <person name="Clum A."/>
            <person name="Lindquist E."/>
            <person name="Daum C."/>
            <person name="Ramamoorthy G.K."/>
            <person name="Gryganskyi A."/>
            <person name="Culley D."/>
            <person name="Magnuson J.K."/>
            <person name="James T.Y."/>
            <person name="O'Malley M.A."/>
            <person name="Stajich J.E."/>
            <person name="Spatafora J.W."/>
            <person name="Visel A."/>
            <person name="Grigoriev I.V."/>
        </authorList>
    </citation>
    <scope>NUCLEOTIDE SEQUENCE [LARGE SCALE GENOMIC DNA]</scope>
    <source>
        <strain evidence="9">finn</strain>
    </source>
</reference>